<dbReference type="EMBL" id="AZLV01000060">
    <property type="protein sequence ID" value="ETJ07384.1"/>
    <property type="molecule type" value="Genomic_DNA"/>
</dbReference>
<evidence type="ECO:0000313" key="1">
    <source>
        <dbReference type="EMBL" id="ETJ07384.1"/>
    </source>
</evidence>
<proteinExistence type="predicted"/>
<accession>W1VTF7</accession>
<reference evidence="1 2" key="1">
    <citation type="submission" date="2013-12" db="EMBL/GenBank/DDBJ databases">
        <title>A Varibaculum cambriense genome reconstructed from a premature infant gut community with otherwise low bacterial novelty that shifts toward anaerobic metabolism during the third week of life.</title>
        <authorList>
            <person name="Brown C.T."/>
            <person name="Sharon I."/>
            <person name="Thomas B.C."/>
            <person name="Castelle C.J."/>
            <person name="Morowitz M.J."/>
            <person name="Banfield J.F."/>
        </authorList>
    </citation>
    <scope>NUCLEOTIDE SEQUENCE [LARGE SCALE GENOMIC DNA]</scope>
    <source>
        <strain evidence="2">DORA_12</strain>
    </source>
</reference>
<comment type="caution">
    <text evidence="1">The sequence shown here is derived from an EMBL/GenBank/DDBJ whole genome shotgun (WGS) entry which is preliminary data.</text>
</comment>
<name>W1VTF7_9ACTO</name>
<gene>
    <name evidence="1" type="ORF">Q605_AUC00060G0001</name>
</gene>
<protein>
    <submittedName>
        <fullName evidence="1">Putative trans-1,2-dihydrobenzene-1,2-diol dehydrogenase</fullName>
    </submittedName>
</protein>
<dbReference type="AlphaFoldDB" id="W1VTF7"/>
<sequence length="38" mass="3813">MARNDAPGTRTTDLLPPLPDLAHELAAEAGAAAGSLDL</sequence>
<evidence type="ECO:0000313" key="2">
    <source>
        <dbReference type="Proteomes" id="UP000018852"/>
    </source>
</evidence>
<organism evidence="1 2">
    <name type="scientific">Actinomyces urogenitalis DORA_12</name>
    <dbReference type="NCBI Taxonomy" id="1403939"/>
    <lineage>
        <taxon>Bacteria</taxon>
        <taxon>Bacillati</taxon>
        <taxon>Actinomycetota</taxon>
        <taxon>Actinomycetes</taxon>
        <taxon>Actinomycetales</taxon>
        <taxon>Actinomycetaceae</taxon>
        <taxon>Actinomyces</taxon>
    </lineage>
</organism>
<dbReference type="Proteomes" id="UP000018852">
    <property type="component" value="Unassembled WGS sequence"/>
</dbReference>
<feature type="non-terminal residue" evidence="1">
    <location>
        <position position="38"/>
    </location>
</feature>